<sequence length="246" mass="27385">MDYDSENGEDGQDGNLSTTGRLATAPSTNIPPAPCQHTAVKPEAIASSLSELEHMECRIVQAQHRLKERRARKDSRNARERAIQDWSIQQLLDTRGHQDSQVTQRRQKEDEVFHRWYQDMDELENRLRRHWKLLRRGLPFDDTAASISSEATPHRDQVPIKPSPAARTPGRAEYTVLHRAPCLAPSTSPASLRRDVYGRAEHIASASRPAASDTAINDHDRAHHAAVAGPHALSGYTPASTAPPLP</sequence>
<dbReference type="EMBL" id="JAVRRG010000010">
    <property type="protein sequence ID" value="KAK5099540.1"/>
    <property type="molecule type" value="Genomic_DNA"/>
</dbReference>
<dbReference type="Proteomes" id="UP001345013">
    <property type="component" value="Unassembled WGS sequence"/>
</dbReference>
<protein>
    <submittedName>
        <fullName evidence="2">Uncharacterized protein</fullName>
    </submittedName>
</protein>
<proteinExistence type="predicted"/>
<gene>
    <name evidence="2" type="ORF">LTR24_001438</name>
</gene>
<feature type="region of interest" description="Disordered" evidence="1">
    <location>
        <begin position="1"/>
        <end position="37"/>
    </location>
</feature>
<keyword evidence="3" id="KW-1185">Reference proteome</keyword>
<feature type="region of interest" description="Disordered" evidence="1">
    <location>
        <begin position="203"/>
        <end position="246"/>
    </location>
</feature>
<accession>A0ABR0KKW9</accession>
<evidence type="ECO:0000256" key="1">
    <source>
        <dbReference type="SAM" id="MobiDB-lite"/>
    </source>
</evidence>
<name>A0ABR0KKW9_9EURO</name>
<evidence type="ECO:0000313" key="2">
    <source>
        <dbReference type="EMBL" id="KAK5099540.1"/>
    </source>
</evidence>
<feature type="compositionally biased region" description="Acidic residues" evidence="1">
    <location>
        <begin position="1"/>
        <end position="12"/>
    </location>
</feature>
<reference evidence="2 3" key="1">
    <citation type="submission" date="2023-08" db="EMBL/GenBank/DDBJ databases">
        <title>Black Yeasts Isolated from many extreme environments.</title>
        <authorList>
            <person name="Coleine C."/>
            <person name="Stajich J.E."/>
            <person name="Selbmann L."/>
        </authorList>
    </citation>
    <scope>NUCLEOTIDE SEQUENCE [LARGE SCALE GENOMIC DNA]</scope>
    <source>
        <strain evidence="2 3">CCFEE 5885</strain>
    </source>
</reference>
<evidence type="ECO:0000313" key="3">
    <source>
        <dbReference type="Proteomes" id="UP001345013"/>
    </source>
</evidence>
<organism evidence="2 3">
    <name type="scientific">Lithohypha guttulata</name>
    <dbReference type="NCBI Taxonomy" id="1690604"/>
    <lineage>
        <taxon>Eukaryota</taxon>
        <taxon>Fungi</taxon>
        <taxon>Dikarya</taxon>
        <taxon>Ascomycota</taxon>
        <taxon>Pezizomycotina</taxon>
        <taxon>Eurotiomycetes</taxon>
        <taxon>Chaetothyriomycetidae</taxon>
        <taxon>Chaetothyriales</taxon>
        <taxon>Trichomeriaceae</taxon>
        <taxon>Lithohypha</taxon>
    </lineage>
</organism>
<comment type="caution">
    <text evidence="2">The sequence shown here is derived from an EMBL/GenBank/DDBJ whole genome shotgun (WGS) entry which is preliminary data.</text>
</comment>
<feature type="compositionally biased region" description="Polar residues" evidence="1">
    <location>
        <begin position="14"/>
        <end position="28"/>
    </location>
</feature>
<feature type="region of interest" description="Disordered" evidence="1">
    <location>
        <begin position="148"/>
        <end position="169"/>
    </location>
</feature>